<proteinExistence type="inferred from homology"/>
<evidence type="ECO:0000313" key="4">
    <source>
        <dbReference type="Proteomes" id="UP001139516"/>
    </source>
</evidence>
<dbReference type="InterPro" id="IPR005064">
    <property type="entry name" value="BUG"/>
</dbReference>
<feature type="signal peptide" evidence="2">
    <location>
        <begin position="1"/>
        <end position="24"/>
    </location>
</feature>
<dbReference type="CDD" id="cd07012">
    <property type="entry name" value="PBP2_Bug_TTT"/>
    <property type="match status" value="1"/>
</dbReference>
<organism evidence="3 4">
    <name type="scientific">Roseomonas acroporae</name>
    <dbReference type="NCBI Taxonomy" id="2937791"/>
    <lineage>
        <taxon>Bacteria</taxon>
        <taxon>Pseudomonadati</taxon>
        <taxon>Pseudomonadota</taxon>
        <taxon>Alphaproteobacteria</taxon>
        <taxon>Acetobacterales</taxon>
        <taxon>Roseomonadaceae</taxon>
        <taxon>Roseomonas</taxon>
    </lineage>
</organism>
<dbReference type="EMBL" id="JALPRX010000037">
    <property type="protein sequence ID" value="MCK8784673.1"/>
    <property type="molecule type" value="Genomic_DNA"/>
</dbReference>
<dbReference type="PIRSF" id="PIRSF017082">
    <property type="entry name" value="YflP"/>
    <property type="match status" value="1"/>
</dbReference>
<feature type="chain" id="PRO_5040767286" evidence="2">
    <location>
        <begin position="25"/>
        <end position="324"/>
    </location>
</feature>
<dbReference type="Gene3D" id="3.40.190.150">
    <property type="entry name" value="Bordetella uptake gene, domain 1"/>
    <property type="match status" value="1"/>
</dbReference>
<dbReference type="PANTHER" id="PTHR42928">
    <property type="entry name" value="TRICARBOXYLATE-BINDING PROTEIN"/>
    <property type="match status" value="1"/>
</dbReference>
<keyword evidence="4" id="KW-1185">Reference proteome</keyword>
<comment type="similarity">
    <text evidence="1">Belongs to the UPF0065 (bug) family.</text>
</comment>
<evidence type="ECO:0000256" key="2">
    <source>
        <dbReference type="SAM" id="SignalP"/>
    </source>
</evidence>
<dbReference type="AlphaFoldDB" id="A0A9X1Y7P2"/>
<dbReference type="PROSITE" id="PS51318">
    <property type="entry name" value="TAT"/>
    <property type="match status" value="1"/>
</dbReference>
<name>A0A9X1Y7P2_9PROT</name>
<dbReference type="InterPro" id="IPR042100">
    <property type="entry name" value="Bug_dom1"/>
</dbReference>
<sequence>MTLRRRPLLLGSALLAAGAGAARAQTSQPTITIVVPYAAGGGTDIVGRVFAREFGKALDRTVIVDNRGGAAGHIGSTAVARAKPDGTTLLYAVSTNIVVNPHLQRGDRMDLATALTPIAQASAYAYVLVVDPGLGVSSVRELIALARRKPGELTYSSGGVGNNNHLAGLLFAEAAGVQMDHVPYRGTAPALVDVVAHQVSMNFSSPPPAIPLIQEGKLRALAVTGPRRMAALPDVPTLAEAGLPGVTITGWHSLLAPAGTPTAILDRYEVAAKQAAASADFRERLALEGLEPAPDQPRATFARAVQEESAFWARKLRELNVQLE</sequence>
<dbReference type="PANTHER" id="PTHR42928:SF5">
    <property type="entry name" value="BLR1237 PROTEIN"/>
    <property type="match status" value="1"/>
</dbReference>
<keyword evidence="2" id="KW-0732">Signal</keyword>
<dbReference type="RefSeq" id="WP_248666799.1">
    <property type="nucleotide sequence ID" value="NZ_JALPRX010000037.1"/>
</dbReference>
<dbReference type="Pfam" id="PF03401">
    <property type="entry name" value="TctC"/>
    <property type="match status" value="1"/>
</dbReference>
<dbReference type="InterPro" id="IPR006311">
    <property type="entry name" value="TAT_signal"/>
</dbReference>
<protein>
    <submittedName>
        <fullName evidence="3">Tripartite tricarboxylate transporter substrate binding protein</fullName>
    </submittedName>
</protein>
<evidence type="ECO:0000313" key="3">
    <source>
        <dbReference type="EMBL" id="MCK8784673.1"/>
    </source>
</evidence>
<dbReference type="Gene3D" id="3.40.190.10">
    <property type="entry name" value="Periplasmic binding protein-like II"/>
    <property type="match status" value="1"/>
</dbReference>
<gene>
    <name evidence="3" type="ORF">M0638_09790</name>
</gene>
<dbReference type="Proteomes" id="UP001139516">
    <property type="component" value="Unassembled WGS sequence"/>
</dbReference>
<reference evidence="3" key="1">
    <citation type="submission" date="2022-04" db="EMBL/GenBank/DDBJ databases">
        <title>Roseomonas acroporae sp. nov., isolated from coral Acropora digitifera.</title>
        <authorList>
            <person name="Sun H."/>
        </authorList>
    </citation>
    <scope>NUCLEOTIDE SEQUENCE</scope>
    <source>
        <strain evidence="3">NAR14</strain>
    </source>
</reference>
<dbReference type="SUPFAM" id="SSF53850">
    <property type="entry name" value="Periplasmic binding protein-like II"/>
    <property type="match status" value="1"/>
</dbReference>
<evidence type="ECO:0000256" key="1">
    <source>
        <dbReference type="ARBA" id="ARBA00006987"/>
    </source>
</evidence>
<accession>A0A9X1Y7P2</accession>
<comment type="caution">
    <text evidence="3">The sequence shown here is derived from an EMBL/GenBank/DDBJ whole genome shotgun (WGS) entry which is preliminary data.</text>
</comment>